<dbReference type="EMBL" id="BMAV01015209">
    <property type="protein sequence ID" value="GFY64353.1"/>
    <property type="molecule type" value="Genomic_DNA"/>
</dbReference>
<evidence type="ECO:0000313" key="1">
    <source>
        <dbReference type="EMBL" id="GFY64353.1"/>
    </source>
</evidence>
<keyword evidence="2" id="KW-1185">Reference proteome</keyword>
<protein>
    <submittedName>
        <fullName evidence="1">Uncharacterized protein</fullName>
    </submittedName>
</protein>
<dbReference type="AlphaFoldDB" id="A0A8X7CCK1"/>
<reference evidence="1" key="1">
    <citation type="submission" date="2020-08" db="EMBL/GenBank/DDBJ databases">
        <title>Multicomponent nature underlies the extraordinary mechanical properties of spider dragline silk.</title>
        <authorList>
            <person name="Kono N."/>
            <person name="Nakamura H."/>
            <person name="Mori M."/>
            <person name="Yoshida Y."/>
            <person name="Ohtoshi R."/>
            <person name="Malay A.D."/>
            <person name="Moran D.A.P."/>
            <person name="Tomita M."/>
            <person name="Numata K."/>
            <person name="Arakawa K."/>
        </authorList>
    </citation>
    <scope>NUCLEOTIDE SEQUENCE</scope>
</reference>
<sequence>MPRSSNALRVTFSNFLENYCFRGFRKNAFFPRTSGKARCIEETQSTNPFSPFCFGLLEILLENFALKYGQRQGSDHNGLPNSITIKKEALLFEKGDIMFL</sequence>
<proteinExistence type="predicted"/>
<evidence type="ECO:0000313" key="2">
    <source>
        <dbReference type="Proteomes" id="UP000886998"/>
    </source>
</evidence>
<gene>
    <name evidence="1" type="ORF">TNIN_266501</name>
</gene>
<accession>A0A8X7CCK1</accession>
<organism evidence="1 2">
    <name type="scientific">Trichonephila inaurata madagascariensis</name>
    <dbReference type="NCBI Taxonomy" id="2747483"/>
    <lineage>
        <taxon>Eukaryota</taxon>
        <taxon>Metazoa</taxon>
        <taxon>Ecdysozoa</taxon>
        <taxon>Arthropoda</taxon>
        <taxon>Chelicerata</taxon>
        <taxon>Arachnida</taxon>
        <taxon>Araneae</taxon>
        <taxon>Araneomorphae</taxon>
        <taxon>Entelegynae</taxon>
        <taxon>Araneoidea</taxon>
        <taxon>Nephilidae</taxon>
        <taxon>Trichonephila</taxon>
        <taxon>Trichonephila inaurata</taxon>
    </lineage>
</organism>
<dbReference type="Proteomes" id="UP000886998">
    <property type="component" value="Unassembled WGS sequence"/>
</dbReference>
<comment type="caution">
    <text evidence="1">The sequence shown here is derived from an EMBL/GenBank/DDBJ whole genome shotgun (WGS) entry which is preliminary data.</text>
</comment>
<name>A0A8X7CCK1_9ARAC</name>